<dbReference type="PANTHER" id="PTHR45909">
    <property type="entry name" value="ADP-RIBOSYLATION FACTOR-RELATED PROTEIN 1"/>
    <property type="match status" value="1"/>
</dbReference>
<evidence type="ECO:0000256" key="7">
    <source>
        <dbReference type="ARBA" id="ARBA00022989"/>
    </source>
</evidence>
<name>F7C285_ORNAN</name>
<dbReference type="InterPro" id="IPR024156">
    <property type="entry name" value="Small_GTPase_ARF"/>
</dbReference>
<evidence type="ECO:0000256" key="9">
    <source>
        <dbReference type="ARBA" id="ARBA00023136"/>
    </source>
</evidence>
<dbReference type="CDD" id="cd04105">
    <property type="entry name" value="SR_beta"/>
    <property type="match status" value="1"/>
</dbReference>
<dbReference type="Bgee" id="ENSOANG00000014581">
    <property type="expression patterns" value="Expressed in fibroblast and 8 other cell types or tissues"/>
</dbReference>
<comment type="similarity">
    <text evidence="2">Belongs to the SRP receptor beta subunit family.</text>
</comment>
<dbReference type="GO" id="GO:0045047">
    <property type="term" value="P:protein targeting to ER"/>
    <property type="evidence" value="ECO:0000318"/>
    <property type="project" value="GO_Central"/>
</dbReference>
<dbReference type="InParanoid" id="F7C285"/>
<reference evidence="12 13" key="1">
    <citation type="journal article" date="2008" name="Nature">
        <title>Genome analysis of the platypus reveals unique signatures of evolution.</title>
        <authorList>
            <person name="Warren W.C."/>
            <person name="Hillier L.W."/>
            <person name="Marshall Graves J.A."/>
            <person name="Birney E."/>
            <person name="Ponting C.P."/>
            <person name="Grutzner F."/>
            <person name="Belov K."/>
            <person name="Miller W."/>
            <person name="Clarke L."/>
            <person name="Chinwalla A.T."/>
            <person name="Yang S.P."/>
            <person name="Heger A."/>
            <person name="Locke D.P."/>
            <person name="Miethke P."/>
            <person name="Waters P.D."/>
            <person name="Veyrunes F."/>
            <person name="Fulton L."/>
            <person name="Fulton B."/>
            <person name="Graves T."/>
            <person name="Wallis J."/>
            <person name="Puente X.S."/>
            <person name="Lopez-Otin C."/>
            <person name="Ordonez G.R."/>
            <person name="Eichler E.E."/>
            <person name="Chen L."/>
            <person name="Cheng Z."/>
            <person name="Deakin J.E."/>
            <person name="Alsop A."/>
            <person name="Thompson K."/>
            <person name="Kirby P."/>
            <person name="Papenfuss A.T."/>
            <person name="Wakefield M.J."/>
            <person name="Olender T."/>
            <person name="Lancet D."/>
            <person name="Huttley G.A."/>
            <person name="Smit A.F."/>
            <person name="Pask A."/>
            <person name="Temple-Smith P."/>
            <person name="Batzer M.A."/>
            <person name="Walker J.A."/>
            <person name="Konkel M.K."/>
            <person name="Harris R.S."/>
            <person name="Whittington C.M."/>
            <person name="Wong E.S."/>
            <person name="Gemmell N.J."/>
            <person name="Buschiazzo E."/>
            <person name="Vargas Jentzsch I.M."/>
            <person name="Merkel A."/>
            <person name="Schmitz J."/>
            <person name="Zemann A."/>
            <person name="Churakov G."/>
            <person name="Kriegs J.O."/>
            <person name="Brosius J."/>
            <person name="Murchison E.P."/>
            <person name="Sachidanandam R."/>
            <person name="Smith C."/>
            <person name="Hannon G.J."/>
            <person name="Tsend-Ayush E."/>
            <person name="McMillan D."/>
            <person name="Attenborough R."/>
            <person name="Rens W."/>
            <person name="Ferguson-Smith M."/>
            <person name="Lefevre C.M."/>
            <person name="Sharp J.A."/>
            <person name="Nicholas K.R."/>
            <person name="Ray D.A."/>
            <person name="Kube M."/>
            <person name="Reinhardt R."/>
            <person name="Pringle T.H."/>
            <person name="Taylor J."/>
            <person name="Jones R.C."/>
            <person name="Nixon B."/>
            <person name="Dacheux J.L."/>
            <person name="Niwa H."/>
            <person name="Sekita Y."/>
            <person name="Huang X."/>
            <person name="Stark A."/>
            <person name="Kheradpour P."/>
            <person name="Kellis M."/>
            <person name="Flicek P."/>
            <person name="Chen Y."/>
            <person name="Webber C."/>
            <person name="Hardison R."/>
            <person name="Nelson J."/>
            <person name="Hallsworth-Pepin K."/>
            <person name="Delehaunty K."/>
            <person name="Markovic C."/>
            <person name="Minx P."/>
            <person name="Feng Y."/>
            <person name="Kremitzki C."/>
            <person name="Mitreva M."/>
            <person name="Glasscock J."/>
            <person name="Wylie T."/>
            <person name="Wohldmann P."/>
            <person name="Thiru P."/>
            <person name="Nhan M.N."/>
            <person name="Pohl C.S."/>
            <person name="Smith S.M."/>
            <person name="Hou S."/>
            <person name="Nefedov M."/>
            <person name="de Jong P.J."/>
            <person name="Renfree M.B."/>
            <person name="Mardis E.R."/>
            <person name="Wilson R.K."/>
        </authorList>
    </citation>
    <scope>NUCLEOTIDE SEQUENCE [LARGE SCALE GENOMIC DNA]</scope>
    <source>
        <strain evidence="12 13">Glennie</strain>
    </source>
</reference>
<feature type="transmembrane region" description="Helical" evidence="11">
    <location>
        <begin position="30"/>
        <end position="48"/>
    </location>
</feature>
<evidence type="ECO:0000313" key="12">
    <source>
        <dbReference type="Ensembl" id="ENSOANP00000022967.2"/>
    </source>
</evidence>
<keyword evidence="5" id="KW-0547">Nucleotide-binding</keyword>
<dbReference type="Pfam" id="PF09439">
    <property type="entry name" value="SRPRB"/>
    <property type="match status" value="1"/>
</dbReference>
<keyword evidence="13" id="KW-1185">Reference proteome</keyword>
<dbReference type="FunCoup" id="F7C285">
    <property type="interactions" value="1357"/>
</dbReference>
<accession>F7C285</accession>
<dbReference type="eggNOG" id="KOG0090">
    <property type="taxonomic scope" value="Eukaryota"/>
</dbReference>
<keyword evidence="4 11" id="KW-0812">Transmembrane</keyword>
<evidence type="ECO:0000256" key="3">
    <source>
        <dbReference type="ARBA" id="ARBA00020256"/>
    </source>
</evidence>
<evidence type="ECO:0000256" key="5">
    <source>
        <dbReference type="ARBA" id="ARBA00022741"/>
    </source>
</evidence>
<dbReference type="InterPro" id="IPR027417">
    <property type="entry name" value="P-loop_NTPase"/>
</dbReference>
<evidence type="ECO:0000256" key="2">
    <source>
        <dbReference type="ARBA" id="ARBA00005619"/>
    </source>
</evidence>
<evidence type="ECO:0000256" key="6">
    <source>
        <dbReference type="ARBA" id="ARBA00022824"/>
    </source>
</evidence>
<protein>
    <recommendedName>
        <fullName evidence="3">Signal recognition particle receptor subunit beta</fullName>
    </recommendedName>
</protein>
<proteinExistence type="inferred from homology"/>
<dbReference type="InterPro" id="IPR019009">
    <property type="entry name" value="SRP_receptor_beta_su"/>
</dbReference>
<evidence type="ECO:0000256" key="1">
    <source>
        <dbReference type="ARBA" id="ARBA00004389"/>
    </source>
</evidence>
<dbReference type="SUPFAM" id="SSF52540">
    <property type="entry name" value="P-loop containing nucleoside triphosphate hydrolases"/>
    <property type="match status" value="1"/>
</dbReference>
<dbReference type="HOGENOM" id="CLU_046625_3_0_1"/>
<dbReference type="GeneTree" id="ENSGT00940000156055"/>
<dbReference type="GO" id="GO:0005525">
    <property type="term" value="F:GTP binding"/>
    <property type="evidence" value="ECO:0007669"/>
    <property type="project" value="UniProtKB-KW"/>
</dbReference>
<evidence type="ECO:0000256" key="8">
    <source>
        <dbReference type="ARBA" id="ARBA00023134"/>
    </source>
</evidence>
<dbReference type="Gene3D" id="3.40.50.300">
    <property type="entry name" value="P-loop containing nucleotide triphosphate hydrolases"/>
    <property type="match status" value="1"/>
</dbReference>
<keyword evidence="8" id="KW-0342">GTP-binding</keyword>
<keyword evidence="6" id="KW-0256">Endoplasmic reticulum</keyword>
<evidence type="ECO:0000313" key="13">
    <source>
        <dbReference type="Proteomes" id="UP000002279"/>
    </source>
</evidence>
<evidence type="ECO:0000256" key="11">
    <source>
        <dbReference type="SAM" id="Phobius"/>
    </source>
</evidence>
<dbReference type="Ensembl" id="ENSOANT00000022971.3">
    <property type="protein sequence ID" value="ENSOANP00000022967.2"/>
    <property type="gene ID" value="ENSOANG00000014581.3"/>
</dbReference>
<evidence type="ECO:0000256" key="4">
    <source>
        <dbReference type="ARBA" id="ARBA00022692"/>
    </source>
</evidence>
<sequence>MGSSDPEAQGSGFQPHLDSLRQELRRQEPALLSVLVALLLLLLTAVFWRFIRSRKTGKNAVLLVGLCDSGKTLLFVRLLTGMYRKTQTSITDSSAGYRARNDRGSSLTLIDLPGHESLRLQFLERFKDAARAIVFVVDSGTFQREVKDVAEFLYQVLIDSLVLKNVPSLLIACNKQDITMAKSAKIIQQQLEKELNTLRVTRSAAPSTMDSSGTVVAPQLGKKGKEFDFSQLPMKVDFLECSARGGTGEDGSADIKDLEKWLGGEGGGEGLISNLGQSHPRPDPIHFRPWLVPLCLGGSRAKPPFVPYGVLRDIKGRLGFQPPSGVNPKWQAQLAGVFPRPCSSTVKRQTVYSPSRR</sequence>
<keyword evidence="9 11" id="KW-0472">Membrane</keyword>
<dbReference type="STRING" id="9258.ENSOANP00000022967"/>
<reference evidence="12" key="3">
    <citation type="submission" date="2025-09" db="UniProtKB">
        <authorList>
            <consortium name="Ensembl"/>
        </authorList>
    </citation>
    <scope>IDENTIFICATION</scope>
    <source>
        <strain evidence="12">Glennie</strain>
    </source>
</reference>
<gene>
    <name evidence="12" type="primary">SRPRB</name>
</gene>
<comment type="subcellular location">
    <subcellularLocation>
        <location evidence="1">Endoplasmic reticulum membrane</location>
        <topology evidence="1">Single-pass membrane protein</topology>
    </subcellularLocation>
</comment>
<reference evidence="12" key="2">
    <citation type="submission" date="2025-08" db="UniProtKB">
        <authorList>
            <consortium name="Ensembl"/>
        </authorList>
    </citation>
    <scope>IDENTIFICATION</scope>
    <source>
        <strain evidence="12">Glennie</strain>
    </source>
</reference>
<keyword evidence="7 11" id="KW-1133">Transmembrane helix</keyword>
<evidence type="ECO:0000256" key="10">
    <source>
        <dbReference type="ARBA" id="ARBA00023170"/>
    </source>
</evidence>
<dbReference type="OMA" id="MNGVKVT"/>
<dbReference type="GO" id="GO:0005785">
    <property type="term" value="C:signal recognition particle receptor complex"/>
    <property type="evidence" value="ECO:0000318"/>
    <property type="project" value="GO_Central"/>
</dbReference>
<dbReference type="Proteomes" id="UP000002279">
    <property type="component" value="Chromosome 1"/>
</dbReference>
<dbReference type="AlphaFoldDB" id="F7C285"/>
<keyword evidence="10" id="KW-0675">Receptor</keyword>
<dbReference type="PANTHER" id="PTHR45909:SF1">
    <property type="entry name" value="ADP-RIBOSYLATION FACTOR-RELATED PROTEIN 1"/>
    <property type="match status" value="1"/>
</dbReference>
<organism evidence="12 13">
    <name type="scientific">Ornithorhynchus anatinus</name>
    <name type="common">Duckbill platypus</name>
    <dbReference type="NCBI Taxonomy" id="9258"/>
    <lineage>
        <taxon>Eukaryota</taxon>
        <taxon>Metazoa</taxon>
        <taxon>Chordata</taxon>
        <taxon>Craniata</taxon>
        <taxon>Vertebrata</taxon>
        <taxon>Euteleostomi</taxon>
        <taxon>Mammalia</taxon>
        <taxon>Monotremata</taxon>
        <taxon>Ornithorhynchidae</taxon>
        <taxon>Ornithorhynchus</taxon>
    </lineage>
</organism>